<dbReference type="NCBIfam" id="NF004392">
    <property type="entry name" value="PRK05751.1-3"/>
    <property type="match status" value="1"/>
</dbReference>
<dbReference type="Pfam" id="PF02556">
    <property type="entry name" value="SecB"/>
    <property type="match status" value="1"/>
</dbReference>
<comment type="similarity">
    <text evidence="1 6">Belongs to the SecB family.</text>
</comment>
<proteinExistence type="inferred from homology"/>
<dbReference type="EMBL" id="LR536450">
    <property type="protein sequence ID" value="VFU07345.1"/>
    <property type="molecule type" value="Genomic_DNA"/>
</dbReference>
<comment type="subcellular location">
    <subcellularLocation>
        <location evidence="6">Cytoplasm</location>
    </subcellularLocation>
</comment>
<evidence type="ECO:0000256" key="3">
    <source>
        <dbReference type="ARBA" id="ARBA00022927"/>
    </source>
</evidence>
<dbReference type="PANTHER" id="PTHR36918">
    <property type="match status" value="1"/>
</dbReference>
<evidence type="ECO:0000256" key="2">
    <source>
        <dbReference type="ARBA" id="ARBA00022448"/>
    </source>
</evidence>
<dbReference type="RefSeq" id="WP_134486423.1">
    <property type="nucleotide sequence ID" value="NZ_CP139089.1"/>
</dbReference>
<dbReference type="Proteomes" id="UP000294360">
    <property type="component" value="Chromosome"/>
</dbReference>
<dbReference type="PANTHER" id="PTHR36918:SF1">
    <property type="entry name" value="PROTEIN-EXPORT PROTEIN SECB"/>
    <property type="match status" value="1"/>
</dbReference>
<name>A0A4U8YZL6_METTU</name>
<dbReference type="InterPro" id="IPR003708">
    <property type="entry name" value="SecB"/>
</dbReference>
<keyword evidence="3 6" id="KW-0653">Protein transport</keyword>
<dbReference type="KEGG" id="mtun:MTUNDRAET4_0452"/>
<accession>A0A4U8YZL6</accession>
<dbReference type="AlphaFoldDB" id="A0A4U8YZL6"/>
<protein>
    <recommendedName>
        <fullName evidence="6">Protein-export protein SecB</fullName>
    </recommendedName>
</protein>
<organism evidence="7 8">
    <name type="scientific">Methylocella tundrae</name>
    <dbReference type="NCBI Taxonomy" id="227605"/>
    <lineage>
        <taxon>Bacteria</taxon>
        <taxon>Pseudomonadati</taxon>
        <taxon>Pseudomonadota</taxon>
        <taxon>Alphaproteobacteria</taxon>
        <taxon>Hyphomicrobiales</taxon>
        <taxon>Beijerinckiaceae</taxon>
        <taxon>Methylocella</taxon>
    </lineage>
</organism>
<evidence type="ECO:0000256" key="1">
    <source>
        <dbReference type="ARBA" id="ARBA00009990"/>
    </source>
</evidence>
<evidence type="ECO:0000256" key="4">
    <source>
        <dbReference type="ARBA" id="ARBA00023010"/>
    </source>
</evidence>
<keyword evidence="5 6" id="KW-0143">Chaperone</keyword>
<comment type="function">
    <text evidence="6">One of the proteins required for the normal export of preproteins out of the cell cytoplasm. It is a molecular chaperone that binds to a subset of precursor proteins, maintaining them in a translocation-competent state. It also specifically binds to its receptor SecA.</text>
</comment>
<dbReference type="PRINTS" id="PR01594">
    <property type="entry name" value="SECBCHAPRONE"/>
</dbReference>
<dbReference type="HAMAP" id="MF_00821">
    <property type="entry name" value="SecB"/>
    <property type="match status" value="1"/>
</dbReference>
<dbReference type="GO" id="GO:0006457">
    <property type="term" value="P:protein folding"/>
    <property type="evidence" value="ECO:0007669"/>
    <property type="project" value="UniProtKB-UniRule"/>
</dbReference>
<keyword evidence="4 6" id="KW-0811">Translocation</keyword>
<dbReference type="GO" id="GO:0015031">
    <property type="term" value="P:protein transport"/>
    <property type="evidence" value="ECO:0007669"/>
    <property type="project" value="UniProtKB-UniRule"/>
</dbReference>
<keyword evidence="2 6" id="KW-0813">Transport</keyword>
<dbReference type="GO" id="GO:0051262">
    <property type="term" value="P:protein tetramerization"/>
    <property type="evidence" value="ECO:0007669"/>
    <property type="project" value="InterPro"/>
</dbReference>
<gene>
    <name evidence="6 7" type="primary">secB</name>
    <name evidence="7" type="ORF">MTUNDRAET4_0452</name>
</gene>
<dbReference type="Gene3D" id="3.10.420.10">
    <property type="entry name" value="SecB-like"/>
    <property type="match status" value="1"/>
</dbReference>
<dbReference type="InterPro" id="IPR035958">
    <property type="entry name" value="SecB-like_sf"/>
</dbReference>
<keyword evidence="6" id="KW-0963">Cytoplasm</keyword>
<dbReference type="SUPFAM" id="SSF54611">
    <property type="entry name" value="SecB-like"/>
    <property type="match status" value="1"/>
</dbReference>
<sequence>MANGNGNGSGATFDENTAPAINALVQYIKDFSFENPNAPRSLGPQDKPPNIQIQVNVNARQVAETEFEVNILLEGSAKAESDVLFKFELDYAGLFRLVNIPQSDMHPVVMIECPRLLFPFARHIIAEAVRGGGFPPLYIDPIDFAALYRQRLSQVAANAEAPTIA</sequence>
<dbReference type="NCBIfam" id="TIGR00809">
    <property type="entry name" value="secB"/>
    <property type="match status" value="1"/>
</dbReference>
<evidence type="ECO:0000256" key="5">
    <source>
        <dbReference type="ARBA" id="ARBA00023186"/>
    </source>
</evidence>
<reference evidence="7 8" key="1">
    <citation type="submission" date="2019-03" db="EMBL/GenBank/DDBJ databases">
        <authorList>
            <person name="Kox A.R. M."/>
        </authorList>
    </citation>
    <scope>NUCLEOTIDE SEQUENCE [LARGE SCALE GENOMIC DNA]</scope>
    <source>
        <strain evidence="7">MTUNDRAET4 annotated genome</strain>
    </source>
</reference>
<dbReference type="GO" id="GO:0005737">
    <property type="term" value="C:cytoplasm"/>
    <property type="evidence" value="ECO:0007669"/>
    <property type="project" value="UniProtKB-SubCell"/>
</dbReference>
<evidence type="ECO:0000313" key="7">
    <source>
        <dbReference type="EMBL" id="VFU07345.1"/>
    </source>
</evidence>
<evidence type="ECO:0000256" key="6">
    <source>
        <dbReference type="HAMAP-Rule" id="MF_00821"/>
    </source>
</evidence>
<dbReference type="GO" id="GO:0051082">
    <property type="term" value="F:unfolded protein binding"/>
    <property type="evidence" value="ECO:0007669"/>
    <property type="project" value="InterPro"/>
</dbReference>
<evidence type="ECO:0000313" key="8">
    <source>
        <dbReference type="Proteomes" id="UP000294360"/>
    </source>
</evidence>
<dbReference type="OrthoDB" id="9795145at2"/>
<comment type="subunit">
    <text evidence="6">Homotetramer, a dimer of dimers. One homotetramer interacts with 1 SecA dimer.</text>
</comment>